<dbReference type="AlphaFoldDB" id="A0A496PIR1"/>
<feature type="domain" description="PASTA" evidence="14">
    <location>
        <begin position="475"/>
        <end position="542"/>
    </location>
</feature>
<feature type="region of interest" description="Disordered" evidence="11">
    <location>
        <begin position="1"/>
        <end position="26"/>
    </location>
</feature>
<dbReference type="InterPro" id="IPR017441">
    <property type="entry name" value="Protein_kinase_ATP_BS"/>
</dbReference>
<dbReference type="Pfam" id="PF00069">
    <property type="entry name" value="Pkinase"/>
    <property type="match status" value="1"/>
</dbReference>
<feature type="domain" description="PASTA" evidence="14">
    <location>
        <begin position="543"/>
        <end position="612"/>
    </location>
</feature>
<dbReference type="Gene3D" id="3.30.10.20">
    <property type="match status" value="5"/>
</dbReference>
<dbReference type="Proteomes" id="UP000273119">
    <property type="component" value="Unassembled WGS sequence"/>
</dbReference>
<dbReference type="InterPro" id="IPR008271">
    <property type="entry name" value="Ser/Thr_kinase_AS"/>
</dbReference>
<feature type="region of interest" description="Disordered" evidence="11">
    <location>
        <begin position="728"/>
        <end position="755"/>
    </location>
</feature>
<dbReference type="Gene3D" id="1.10.510.10">
    <property type="entry name" value="Transferase(Phosphotransferase) domain 1"/>
    <property type="match status" value="1"/>
</dbReference>
<sequence>MSDQSNGRHTDEGRDETGAATPRQRVLNDRYELGDPIGRGGMADVWLARDLLLGRDVAVKILRSDLARDPVFQARFRREAKAVAGLNDHGIVAVYDTGDTDVLMPGEVVPLKVPFIVMEFVRGHTLKSRLSGGPLPAQDAVNATLGVLAALNTSHAQGIVHRDIKPANVMITEAGTVKVMDFGIARALADSAATMTQTQAVVGTAQYLSPEQARGESVDERSDLYSTGCLLFELLTGRPPFIGDSPVSVAYQHVGEIPQAASSLNPTVTPQLDAVLALALTKDRTQRFQTADEFSAALRAAQRGEMPAQGQDSALDATQAVPLAVGAAGAPTEQFQGAYQDPQTGYQPAVDETGLQPAILRQSQEDDDDLEEVRSRKTLIWVVSLVLVAIIAVAGVFFFRWLADERERNALVEITSFSGQTSAQAEQKLKELELSPSVELAFSDTVKEGEVIDTDPVAGQKVKKGSQVTIHASKGPANVKIPKDLSGKTVDEVRTTLQGLNLEVAPQTREVEDAKVEKGLVAGTDPKEGSSAESGSAVTILVSKGQVNIPSGLDGKTEEEVRKELTDLGLVVDKKVTTVDNSDIAKGLVVTTNPAPGSKIKVGGKVKLSVSKGETKIPEDLVGKSVDEATKSLNDAGFNSITIERVDDKADKDEVLAVTPKSGETLGIDEPVTLKVSNGPKTVTMPSVLGMTSQEASDLLRNTDNYGLEVQITEVDQDTTKPGQVLAQSVPSGEEVKQGSSVTLTVQKPAEAPEE</sequence>
<dbReference type="PROSITE" id="PS50011">
    <property type="entry name" value="PROTEIN_KINASE_DOM"/>
    <property type="match status" value="1"/>
</dbReference>
<dbReference type="PROSITE" id="PS51178">
    <property type="entry name" value="PASTA"/>
    <property type="match status" value="5"/>
</dbReference>
<dbReference type="RefSeq" id="WP_121484983.1">
    <property type="nucleotide sequence ID" value="NZ_QQXL01000004.1"/>
</dbReference>
<evidence type="ECO:0000259" key="13">
    <source>
        <dbReference type="PROSITE" id="PS50011"/>
    </source>
</evidence>
<feature type="compositionally biased region" description="Basic and acidic residues" evidence="11">
    <location>
        <begin position="1"/>
        <end position="17"/>
    </location>
</feature>
<keyword evidence="5 10" id="KW-0547">Nucleotide-binding</keyword>
<keyword evidence="16" id="KW-1185">Reference proteome</keyword>
<dbReference type="CDD" id="cd06577">
    <property type="entry name" value="PASTA_pknB"/>
    <property type="match status" value="5"/>
</dbReference>
<evidence type="ECO:0000259" key="14">
    <source>
        <dbReference type="PROSITE" id="PS51178"/>
    </source>
</evidence>
<keyword evidence="12" id="KW-0812">Transmembrane</keyword>
<organism evidence="15 16">
    <name type="scientific">Galactobacter caseinivorans</name>
    <dbReference type="NCBI Taxonomy" id="2676123"/>
    <lineage>
        <taxon>Bacteria</taxon>
        <taxon>Bacillati</taxon>
        <taxon>Actinomycetota</taxon>
        <taxon>Actinomycetes</taxon>
        <taxon>Micrococcales</taxon>
        <taxon>Micrococcaceae</taxon>
        <taxon>Galactobacter</taxon>
    </lineage>
</organism>
<dbReference type="EC" id="2.7.11.1" evidence="1"/>
<name>A0A496PIR1_9MICC</name>
<dbReference type="CDD" id="cd14014">
    <property type="entry name" value="STKc_PknB_like"/>
    <property type="match status" value="1"/>
</dbReference>
<dbReference type="GO" id="GO:0004674">
    <property type="term" value="F:protein serine/threonine kinase activity"/>
    <property type="evidence" value="ECO:0007669"/>
    <property type="project" value="UniProtKB-KW"/>
</dbReference>
<evidence type="ECO:0000256" key="7">
    <source>
        <dbReference type="ARBA" id="ARBA00022840"/>
    </source>
</evidence>
<dbReference type="GO" id="GO:0045717">
    <property type="term" value="P:negative regulation of fatty acid biosynthetic process"/>
    <property type="evidence" value="ECO:0007669"/>
    <property type="project" value="UniProtKB-ARBA"/>
</dbReference>
<dbReference type="Pfam" id="PF03793">
    <property type="entry name" value="PASTA"/>
    <property type="match status" value="5"/>
</dbReference>
<evidence type="ECO:0000256" key="10">
    <source>
        <dbReference type="PROSITE-ProRule" id="PRU10141"/>
    </source>
</evidence>
<dbReference type="SMART" id="SM00220">
    <property type="entry name" value="S_TKc"/>
    <property type="match status" value="1"/>
</dbReference>
<dbReference type="PROSITE" id="PS00107">
    <property type="entry name" value="PROTEIN_KINASE_ATP"/>
    <property type="match status" value="1"/>
</dbReference>
<evidence type="ECO:0000313" key="15">
    <source>
        <dbReference type="EMBL" id="RKW70330.1"/>
    </source>
</evidence>
<keyword evidence="4" id="KW-0677">Repeat</keyword>
<dbReference type="PROSITE" id="PS00108">
    <property type="entry name" value="PROTEIN_KINASE_ST"/>
    <property type="match status" value="1"/>
</dbReference>
<evidence type="ECO:0000256" key="11">
    <source>
        <dbReference type="SAM" id="MobiDB-lite"/>
    </source>
</evidence>
<evidence type="ECO:0000256" key="8">
    <source>
        <dbReference type="ARBA" id="ARBA00047899"/>
    </source>
</evidence>
<feature type="domain" description="PASTA" evidence="14">
    <location>
        <begin position="613"/>
        <end position="678"/>
    </location>
</feature>
<dbReference type="InterPro" id="IPR005543">
    <property type="entry name" value="PASTA_dom"/>
</dbReference>
<evidence type="ECO:0000256" key="9">
    <source>
        <dbReference type="ARBA" id="ARBA00048679"/>
    </source>
</evidence>
<evidence type="ECO:0000256" key="6">
    <source>
        <dbReference type="ARBA" id="ARBA00022777"/>
    </source>
</evidence>
<gene>
    <name evidence="15" type="primary">pknB</name>
    <name evidence="15" type="ORF">DWQ67_07460</name>
</gene>
<evidence type="ECO:0000256" key="3">
    <source>
        <dbReference type="ARBA" id="ARBA00022679"/>
    </source>
</evidence>
<evidence type="ECO:0000256" key="4">
    <source>
        <dbReference type="ARBA" id="ARBA00022737"/>
    </source>
</evidence>
<dbReference type="SMART" id="SM00740">
    <property type="entry name" value="PASTA"/>
    <property type="match status" value="5"/>
</dbReference>
<feature type="domain" description="PASTA" evidence="14">
    <location>
        <begin position="679"/>
        <end position="748"/>
    </location>
</feature>
<comment type="catalytic activity">
    <reaction evidence="8">
        <text>L-threonyl-[protein] + ATP = O-phospho-L-threonyl-[protein] + ADP + H(+)</text>
        <dbReference type="Rhea" id="RHEA:46608"/>
        <dbReference type="Rhea" id="RHEA-COMP:11060"/>
        <dbReference type="Rhea" id="RHEA-COMP:11605"/>
        <dbReference type="ChEBI" id="CHEBI:15378"/>
        <dbReference type="ChEBI" id="CHEBI:30013"/>
        <dbReference type="ChEBI" id="CHEBI:30616"/>
        <dbReference type="ChEBI" id="CHEBI:61977"/>
        <dbReference type="ChEBI" id="CHEBI:456216"/>
        <dbReference type="EC" id="2.7.11.1"/>
    </reaction>
</comment>
<dbReference type="InterPro" id="IPR011009">
    <property type="entry name" value="Kinase-like_dom_sf"/>
</dbReference>
<keyword evidence="12" id="KW-0472">Membrane</keyword>
<dbReference type="EMBL" id="QQXL01000004">
    <property type="protein sequence ID" value="RKW70330.1"/>
    <property type="molecule type" value="Genomic_DNA"/>
</dbReference>
<evidence type="ECO:0000256" key="5">
    <source>
        <dbReference type="ARBA" id="ARBA00022741"/>
    </source>
</evidence>
<feature type="domain" description="PASTA" evidence="14">
    <location>
        <begin position="408"/>
        <end position="474"/>
    </location>
</feature>
<reference evidence="15 16" key="1">
    <citation type="submission" date="2018-07" db="EMBL/GenBank/DDBJ databases">
        <title>Arthrobacter sp. nov., isolated from raw cow's milk with high bacterial count.</title>
        <authorList>
            <person name="Hahne J."/>
            <person name="Isele D."/>
            <person name="Lipski A."/>
        </authorList>
    </citation>
    <scope>NUCLEOTIDE SEQUENCE [LARGE SCALE GENOMIC DNA]</scope>
    <source>
        <strain evidence="15 16">JZ R-183</strain>
    </source>
</reference>
<evidence type="ECO:0000313" key="16">
    <source>
        <dbReference type="Proteomes" id="UP000273119"/>
    </source>
</evidence>
<evidence type="ECO:0000256" key="1">
    <source>
        <dbReference type="ARBA" id="ARBA00012513"/>
    </source>
</evidence>
<evidence type="ECO:0000256" key="12">
    <source>
        <dbReference type="SAM" id="Phobius"/>
    </source>
</evidence>
<dbReference type="SUPFAM" id="SSF56112">
    <property type="entry name" value="Protein kinase-like (PK-like)"/>
    <property type="match status" value="1"/>
</dbReference>
<keyword evidence="2" id="KW-0723">Serine/threonine-protein kinase</keyword>
<dbReference type="FunFam" id="3.30.200.20:FF:000035">
    <property type="entry name" value="Serine/threonine protein kinase Stk1"/>
    <property type="match status" value="1"/>
</dbReference>
<keyword evidence="7 10" id="KW-0067">ATP-binding</keyword>
<accession>A0A496PIR1</accession>
<dbReference type="PANTHER" id="PTHR43289:SF6">
    <property type="entry name" value="SERINE_THREONINE-PROTEIN KINASE NEKL-3"/>
    <property type="match status" value="1"/>
</dbReference>
<keyword evidence="3" id="KW-0808">Transferase</keyword>
<keyword evidence="12" id="KW-1133">Transmembrane helix</keyword>
<comment type="catalytic activity">
    <reaction evidence="9">
        <text>L-seryl-[protein] + ATP = O-phospho-L-seryl-[protein] + ADP + H(+)</text>
        <dbReference type="Rhea" id="RHEA:17989"/>
        <dbReference type="Rhea" id="RHEA-COMP:9863"/>
        <dbReference type="Rhea" id="RHEA-COMP:11604"/>
        <dbReference type="ChEBI" id="CHEBI:15378"/>
        <dbReference type="ChEBI" id="CHEBI:29999"/>
        <dbReference type="ChEBI" id="CHEBI:30616"/>
        <dbReference type="ChEBI" id="CHEBI:83421"/>
        <dbReference type="ChEBI" id="CHEBI:456216"/>
        <dbReference type="EC" id="2.7.11.1"/>
    </reaction>
</comment>
<comment type="caution">
    <text evidence="15">The sequence shown here is derived from an EMBL/GenBank/DDBJ whole genome shotgun (WGS) entry which is preliminary data.</text>
</comment>
<dbReference type="FunFam" id="1.10.510.10:FF:000021">
    <property type="entry name" value="Serine/threonine protein kinase"/>
    <property type="match status" value="1"/>
</dbReference>
<dbReference type="NCBIfam" id="NF033483">
    <property type="entry name" value="PknB_PASTA_kin"/>
    <property type="match status" value="1"/>
</dbReference>
<feature type="transmembrane region" description="Helical" evidence="12">
    <location>
        <begin position="379"/>
        <end position="399"/>
    </location>
</feature>
<dbReference type="PANTHER" id="PTHR43289">
    <property type="entry name" value="MITOGEN-ACTIVATED PROTEIN KINASE KINASE KINASE 20-RELATED"/>
    <property type="match status" value="1"/>
</dbReference>
<feature type="binding site" evidence="10">
    <location>
        <position position="60"/>
    </location>
    <ligand>
        <name>ATP</name>
        <dbReference type="ChEBI" id="CHEBI:30616"/>
    </ligand>
</feature>
<dbReference type="InterPro" id="IPR000719">
    <property type="entry name" value="Prot_kinase_dom"/>
</dbReference>
<feature type="domain" description="Protein kinase" evidence="13">
    <location>
        <begin position="31"/>
        <end position="299"/>
    </location>
</feature>
<proteinExistence type="predicted"/>
<evidence type="ECO:0000256" key="2">
    <source>
        <dbReference type="ARBA" id="ARBA00022527"/>
    </source>
</evidence>
<protein>
    <recommendedName>
        <fullName evidence="1">non-specific serine/threonine protein kinase</fullName>
        <ecNumber evidence="1">2.7.11.1</ecNumber>
    </recommendedName>
</protein>
<keyword evidence="6 15" id="KW-0418">Kinase</keyword>
<dbReference type="GO" id="GO:0005524">
    <property type="term" value="F:ATP binding"/>
    <property type="evidence" value="ECO:0007669"/>
    <property type="project" value="UniProtKB-UniRule"/>
</dbReference>
<dbReference type="Gene3D" id="3.30.200.20">
    <property type="entry name" value="Phosphorylase Kinase, domain 1"/>
    <property type="match status" value="1"/>
</dbReference>